<protein>
    <recommendedName>
        <fullName evidence="6">Serine protease HTRA2, mitochondrial</fullName>
        <ecNumber evidence="5">3.4.21.108</ecNumber>
    </recommendedName>
    <alternativeName>
        <fullName evidence="17">High temperature requirement protein A2</fullName>
    </alternativeName>
</protein>
<dbReference type="GO" id="GO:0005758">
    <property type="term" value="C:mitochondrial intermembrane space"/>
    <property type="evidence" value="ECO:0007669"/>
    <property type="project" value="UniProtKB-SubCell"/>
</dbReference>
<evidence type="ECO:0000256" key="18">
    <source>
        <dbReference type="ARBA" id="ARBA00035606"/>
    </source>
</evidence>
<dbReference type="GO" id="GO:0031966">
    <property type="term" value="C:mitochondrial membrane"/>
    <property type="evidence" value="ECO:0007669"/>
    <property type="project" value="UniProtKB-SubCell"/>
</dbReference>
<evidence type="ECO:0000259" key="20">
    <source>
        <dbReference type="PROSITE" id="PS50106"/>
    </source>
</evidence>
<evidence type="ECO:0000256" key="17">
    <source>
        <dbReference type="ARBA" id="ARBA00029644"/>
    </source>
</evidence>
<keyword evidence="16" id="KW-0865">Zymogen</keyword>
<evidence type="ECO:0000256" key="19">
    <source>
        <dbReference type="SAM" id="Phobius"/>
    </source>
</evidence>
<dbReference type="KEGG" id="csol:105368312"/>
<dbReference type="Proteomes" id="UP000695007">
    <property type="component" value="Unplaced"/>
</dbReference>
<evidence type="ECO:0000256" key="11">
    <source>
        <dbReference type="ARBA" id="ARBA00022825"/>
    </source>
</evidence>
<evidence type="ECO:0000256" key="3">
    <source>
        <dbReference type="ARBA" id="ARBA00004375"/>
    </source>
</evidence>
<dbReference type="SUPFAM" id="SSF50156">
    <property type="entry name" value="PDZ domain-like"/>
    <property type="match status" value="1"/>
</dbReference>
<dbReference type="GO" id="GO:0043065">
    <property type="term" value="P:positive regulation of apoptotic process"/>
    <property type="evidence" value="ECO:0007669"/>
    <property type="project" value="TreeGrafter"/>
</dbReference>
<evidence type="ECO:0000256" key="10">
    <source>
        <dbReference type="ARBA" id="ARBA00022801"/>
    </source>
</evidence>
<feature type="transmembrane region" description="Helical" evidence="19">
    <location>
        <begin position="53"/>
        <end position="72"/>
    </location>
</feature>
<keyword evidence="21" id="KW-1185">Reference proteome</keyword>
<dbReference type="AlphaFoldDB" id="A0AAJ6YWB8"/>
<organism evidence="21 22">
    <name type="scientific">Ceratosolen solmsi marchali</name>
    <dbReference type="NCBI Taxonomy" id="326594"/>
    <lineage>
        <taxon>Eukaryota</taxon>
        <taxon>Metazoa</taxon>
        <taxon>Ecdysozoa</taxon>
        <taxon>Arthropoda</taxon>
        <taxon>Hexapoda</taxon>
        <taxon>Insecta</taxon>
        <taxon>Pterygota</taxon>
        <taxon>Neoptera</taxon>
        <taxon>Endopterygota</taxon>
        <taxon>Hymenoptera</taxon>
        <taxon>Apocrita</taxon>
        <taxon>Proctotrupomorpha</taxon>
        <taxon>Chalcidoidea</taxon>
        <taxon>Agaonidae</taxon>
        <taxon>Agaoninae</taxon>
        <taxon>Ceratosolen</taxon>
    </lineage>
</organism>
<dbReference type="Pfam" id="PF13180">
    <property type="entry name" value="PDZ_2"/>
    <property type="match status" value="1"/>
</dbReference>
<dbReference type="CTD" id="27429"/>
<evidence type="ECO:0000256" key="6">
    <source>
        <dbReference type="ARBA" id="ARBA00016929"/>
    </source>
</evidence>
<evidence type="ECO:0000256" key="1">
    <source>
        <dbReference type="ARBA" id="ARBA00001760"/>
    </source>
</evidence>
<dbReference type="EC" id="3.4.21.108" evidence="5"/>
<comment type="catalytic activity">
    <reaction evidence="1">
        <text>Cleavage of non-polar aliphatic amino-acids at the P1 position, with a preference for Val, Ile and Met. At the P2 and P3 positions, Arg is selected most strongly with a secondary preference for other hydrophilic residues.</text>
        <dbReference type="EC" id="3.4.21.108"/>
    </reaction>
</comment>
<evidence type="ECO:0000256" key="2">
    <source>
        <dbReference type="ARBA" id="ARBA00004304"/>
    </source>
</evidence>
<dbReference type="InterPro" id="IPR001478">
    <property type="entry name" value="PDZ"/>
</dbReference>
<dbReference type="GO" id="GO:0007005">
    <property type="term" value="P:mitochondrion organization"/>
    <property type="evidence" value="ECO:0007669"/>
    <property type="project" value="UniProtKB-ARBA"/>
</dbReference>
<comment type="subcellular location">
    <subcellularLocation>
        <location evidence="3">Mitochondrion intermembrane space</location>
        <topology evidence="3">Single-pass membrane protein</topology>
    </subcellularLocation>
    <subcellularLocation>
        <location evidence="2">Mitochondrion membrane</location>
        <topology evidence="2">Single-pass membrane protein</topology>
    </subcellularLocation>
</comment>
<dbReference type="Pfam" id="PF13365">
    <property type="entry name" value="Trypsin_2"/>
    <property type="match status" value="1"/>
</dbReference>
<keyword evidence="11" id="KW-0720">Serine protease</keyword>
<dbReference type="RefSeq" id="XP_011505603.1">
    <property type="nucleotide sequence ID" value="XM_011507301.1"/>
</dbReference>
<dbReference type="PANTHER" id="PTHR22939">
    <property type="entry name" value="SERINE PROTEASE FAMILY S1C HTRA-RELATED"/>
    <property type="match status" value="1"/>
</dbReference>
<dbReference type="PROSITE" id="PS50106">
    <property type="entry name" value="PDZ"/>
    <property type="match status" value="1"/>
</dbReference>
<evidence type="ECO:0000256" key="13">
    <source>
        <dbReference type="ARBA" id="ARBA00022989"/>
    </source>
</evidence>
<dbReference type="PANTHER" id="PTHR22939:SF129">
    <property type="entry name" value="SERINE PROTEASE HTRA2, MITOCHONDRIAL"/>
    <property type="match status" value="1"/>
</dbReference>
<sequence>MSARLLQTVQKFPVKKHLLLSQLPILVYSYPSYGLRYYSLCEKTHKNCIREKLLRRFLTYTTVFVSGIIFTIKNLKDEKNFFNDVKNAIIPRVCAINIPDYVDNRNKNNFIADVVEITAPSVVYIELKDTKRMDFFTGKPIITSNGSGFIVKADGLILTNAHVVMAKPNSNVNVFVRLQDGNAYQGIVEDVDLHSDLATVRINKKDLPVMKLGTSSKLRPGEFVVAIGSPLSLNNTITSGVISSVNRQSEELGLHDKHMQYIQTDAAITFGNSGGPLVNLNGEVIGINAMKVTSGISFAIPIDYAKDFLKNAEERKRQQGKLMNGLNEPVKRRYLGITMLTLTSDIINDMHHHGGNLPLIRHGVLVWKVIFGSPAYLCGLKPGDIITHLNGQQIKSSTDVYKVLEKGGRIRLSIVRNDTTLQLEVEPEEP</sequence>
<evidence type="ECO:0000256" key="12">
    <source>
        <dbReference type="ARBA" id="ARBA00022946"/>
    </source>
</evidence>
<dbReference type="GO" id="GO:0006508">
    <property type="term" value="P:proteolysis"/>
    <property type="evidence" value="ECO:0007669"/>
    <property type="project" value="UniProtKB-KW"/>
</dbReference>
<dbReference type="SMART" id="SM00228">
    <property type="entry name" value="PDZ"/>
    <property type="match status" value="1"/>
</dbReference>
<evidence type="ECO:0000256" key="16">
    <source>
        <dbReference type="ARBA" id="ARBA00023145"/>
    </source>
</evidence>
<dbReference type="InterPro" id="IPR001940">
    <property type="entry name" value="Peptidase_S1C"/>
</dbReference>
<evidence type="ECO:0000256" key="9">
    <source>
        <dbReference type="ARBA" id="ARBA00022703"/>
    </source>
</evidence>
<keyword evidence="15 19" id="KW-0472">Membrane</keyword>
<keyword evidence="8 19" id="KW-0812">Transmembrane</keyword>
<keyword evidence="14" id="KW-0496">Mitochondrion</keyword>
<evidence type="ECO:0000256" key="5">
    <source>
        <dbReference type="ARBA" id="ARBA00013033"/>
    </source>
</evidence>
<comment type="function">
    <text evidence="18">Serine protease that shows proteolytic activity against a non-specific substrate beta-casein. Promotes or induces cell death either by direct binding to and inhibition of BIRC proteins (also called inhibitor of apoptosis proteins, IAPs), leading to an increase in caspase activity, or by a BIRC inhibition-independent, caspase-independent and serine protease activity-dependent mechanism. Can antagonize antiapoptotic activity of th/Diap1 by directly inducing the degradation of th/Diap1.</text>
</comment>
<comment type="similarity">
    <text evidence="4">Belongs to the peptidase S1C family.</text>
</comment>
<keyword evidence="9" id="KW-0053">Apoptosis</keyword>
<keyword evidence="10" id="KW-0378">Hydrolase</keyword>
<dbReference type="GeneID" id="105368312"/>
<gene>
    <name evidence="22" type="primary">LOC105368312</name>
</gene>
<dbReference type="InterPro" id="IPR036034">
    <property type="entry name" value="PDZ_sf"/>
</dbReference>
<dbReference type="Gene3D" id="2.30.42.10">
    <property type="match status" value="1"/>
</dbReference>
<evidence type="ECO:0000256" key="14">
    <source>
        <dbReference type="ARBA" id="ARBA00023128"/>
    </source>
</evidence>
<feature type="domain" description="PDZ" evidence="20">
    <location>
        <begin position="311"/>
        <end position="418"/>
    </location>
</feature>
<evidence type="ECO:0000256" key="8">
    <source>
        <dbReference type="ARBA" id="ARBA00022692"/>
    </source>
</evidence>
<dbReference type="InterPro" id="IPR009003">
    <property type="entry name" value="Peptidase_S1_PA"/>
</dbReference>
<dbReference type="GO" id="GO:0006915">
    <property type="term" value="P:apoptotic process"/>
    <property type="evidence" value="ECO:0007669"/>
    <property type="project" value="UniProtKB-KW"/>
</dbReference>
<keyword evidence="12" id="KW-0809">Transit peptide</keyword>
<proteinExistence type="inferred from homology"/>
<evidence type="ECO:0000256" key="4">
    <source>
        <dbReference type="ARBA" id="ARBA00010541"/>
    </source>
</evidence>
<dbReference type="GO" id="GO:0004252">
    <property type="term" value="F:serine-type endopeptidase activity"/>
    <property type="evidence" value="ECO:0007669"/>
    <property type="project" value="InterPro"/>
</dbReference>
<dbReference type="FunFam" id="2.40.10.120:FF:000004">
    <property type="entry name" value="Serine protease HTRA2, mitochondrial"/>
    <property type="match status" value="1"/>
</dbReference>
<evidence type="ECO:0000256" key="15">
    <source>
        <dbReference type="ARBA" id="ARBA00023136"/>
    </source>
</evidence>
<keyword evidence="13 19" id="KW-1133">Transmembrane helix</keyword>
<evidence type="ECO:0000313" key="21">
    <source>
        <dbReference type="Proteomes" id="UP000695007"/>
    </source>
</evidence>
<keyword evidence="7 22" id="KW-0645">Protease</keyword>
<dbReference type="PRINTS" id="PR00834">
    <property type="entry name" value="PROTEASES2C"/>
</dbReference>
<name>A0AAJ6YWB8_9HYME</name>
<accession>A0AAJ6YWB8</accession>
<evidence type="ECO:0000313" key="22">
    <source>
        <dbReference type="RefSeq" id="XP_011505603.1"/>
    </source>
</evidence>
<reference evidence="22" key="1">
    <citation type="submission" date="2025-08" db="UniProtKB">
        <authorList>
            <consortium name="RefSeq"/>
        </authorList>
    </citation>
    <scope>IDENTIFICATION</scope>
</reference>
<dbReference type="SUPFAM" id="SSF50494">
    <property type="entry name" value="Trypsin-like serine proteases"/>
    <property type="match status" value="1"/>
</dbReference>
<evidence type="ECO:0000256" key="7">
    <source>
        <dbReference type="ARBA" id="ARBA00022670"/>
    </source>
</evidence>
<dbReference type="Gene3D" id="2.40.10.120">
    <property type="match status" value="1"/>
</dbReference>